<accession>A0A8J5WLP3</accession>
<dbReference type="AlphaFoldDB" id="A0A8J5WLP3"/>
<dbReference type="EMBL" id="JAAALK010000081">
    <property type="protein sequence ID" value="KAG8090831.1"/>
    <property type="molecule type" value="Genomic_DNA"/>
</dbReference>
<name>A0A8J5WLP3_ZIZPA</name>
<dbReference type="Proteomes" id="UP000729402">
    <property type="component" value="Unassembled WGS sequence"/>
</dbReference>
<organism evidence="2 3">
    <name type="scientific">Zizania palustris</name>
    <name type="common">Northern wild rice</name>
    <dbReference type="NCBI Taxonomy" id="103762"/>
    <lineage>
        <taxon>Eukaryota</taxon>
        <taxon>Viridiplantae</taxon>
        <taxon>Streptophyta</taxon>
        <taxon>Embryophyta</taxon>
        <taxon>Tracheophyta</taxon>
        <taxon>Spermatophyta</taxon>
        <taxon>Magnoliopsida</taxon>
        <taxon>Liliopsida</taxon>
        <taxon>Poales</taxon>
        <taxon>Poaceae</taxon>
        <taxon>BOP clade</taxon>
        <taxon>Oryzoideae</taxon>
        <taxon>Oryzeae</taxon>
        <taxon>Zizaniinae</taxon>
        <taxon>Zizania</taxon>
    </lineage>
</organism>
<sequence length="306" mass="34044">MVERREKMRPPTKKEWRVTEENVDKEEKADDSDNGDKVGNGGGDGNDNDEEVKKNDDKEKCLSFCCSVKLKAGKGLLWQLPGLTSLHFLLASSLCEANIHPLRASSRHHTCLPSRRALSRSRPAIAGAVPSPRPLSHHRTHLPSQRPPFRSRPTAIQPDLLLHMPPVGSAPPRASRHPAAAVGRPAVGATTVMHPSRRRQAPTATTSTRVSHHRPEQGAWLEITMEDYLEVLMVQVSHGDCHIQHDAHPLDQPKGMPVTEEQPFEQVVTILTKFLCRVMRSARHSTSKLMVALLVFMLRTFIATIC</sequence>
<feature type="compositionally biased region" description="Basic and acidic residues" evidence="1">
    <location>
        <begin position="1"/>
        <end position="28"/>
    </location>
</feature>
<feature type="region of interest" description="Disordered" evidence="1">
    <location>
        <begin position="193"/>
        <end position="213"/>
    </location>
</feature>
<feature type="region of interest" description="Disordered" evidence="1">
    <location>
        <begin position="1"/>
        <end position="54"/>
    </location>
</feature>
<protein>
    <submittedName>
        <fullName evidence="2">Uncharacterized protein</fullName>
    </submittedName>
</protein>
<reference evidence="2" key="2">
    <citation type="submission" date="2021-02" db="EMBL/GenBank/DDBJ databases">
        <authorList>
            <person name="Kimball J.A."/>
            <person name="Haas M.W."/>
            <person name="Macchietto M."/>
            <person name="Kono T."/>
            <person name="Duquette J."/>
            <person name="Shao M."/>
        </authorList>
    </citation>
    <scope>NUCLEOTIDE SEQUENCE</scope>
    <source>
        <tissue evidence="2">Fresh leaf tissue</tissue>
    </source>
</reference>
<keyword evidence="3" id="KW-1185">Reference proteome</keyword>
<gene>
    <name evidence="2" type="ORF">GUJ93_ZPchr0011g27815</name>
</gene>
<feature type="region of interest" description="Disordered" evidence="1">
    <location>
        <begin position="128"/>
        <end position="151"/>
    </location>
</feature>
<evidence type="ECO:0000313" key="3">
    <source>
        <dbReference type="Proteomes" id="UP000729402"/>
    </source>
</evidence>
<reference evidence="2" key="1">
    <citation type="journal article" date="2021" name="bioRxiv">
        <title>Whole Genome Assembly and Annotation of Northern Wild Rice, Zizania palustris L., Supports a Whole Genome Duplication in the Zizania Genus.</title>
        <authorList>
            <person name="Haas M."/>
            <person name="Kono T."/>
            <person name="Macchietto M."/>
            <person name="Millas R."/>
            <person name="McGilp L."/>
            <person name="Shao M."/>
            <person name="Duquette J."/>
            <person name="Hirsch C.N."/>
            <person name="Kimball J."/>
        </authorList>
    </citation>
    <scope>NUCLEOTIDE SEQUENCE</scope>
    <source>
        <tissue evidence="2">Fresh leaf tissue</tissue>
    </source>
</reference>
<comment type="caution">
    <text evidence="2">The sequence shown here is derived from an EMBL/GenBank/DDBJ whole genome shotgun (WGS) entry which is preliminary data.</text>
</comment>
<evidence type="ECO:0000256" key="1">
    <source>
        <dbReference type="SAM" id="MobiDB-lite"/>
    </source>
</evidence>
<evidence type="ECO:0000313" key="2">
    <source>
        <dbReference type="EMBL" id="KAG8090831.1"/>
    </source>
</evidence>
<proteinExistence type="predicted"/>